<dbReference type="SUPFAM" id="SSF46785">
    <property type="entry name" value="Winged helix' DNA-binding domain"/>
    <property type="match status" value="1"/>
</dbReference>
<accession>A0A8T5CWC6</accession>
<dbReference type="EMBL" id="JAERQW010000059">
    <property type="protein sequence ID" value="MBS8130220.1"/>
    <property type="molecule type" value="Genomic_DNA"/>
</dbReference>
<comment type="caution">
    <text evidence="1">The sequence shown here is derived from an EMBL/GenBank/DDBJ whole genome shotgun (WGS) entry which is preliminary data.</text>
</comment>
<organism evidence="1 2">
    <name type="scientific">Haloferax volcanii</name>
    <name type="common">Halobacterium volcanii</name>
    <dbReference type="NCBI Taxonomy" id="2246"/>
    <lineage>
        <taxon>Archaea</taxon>
        <taxon>Methanobacteriati</taxon>
        <taxon>Methanobacteriota</taxon>
        <taxon>Stenosarchaea group</taxon>
        <taxon>Halobacteria</taxon>
        <taxon>Halobacteriales</taxon>
        <taxon>Haloferacaceae</taxon>
        <taxon>Haloferax</taxon>
    </lineage>
</organism>
<proteinExistence type="predicted"/>
<dbReference type="AlphaFoldDB" id="A0A8T5CWC6"/>
<dbReference type="InterPro" id="IPR036388">
    <property type="entry name" value="WH-like_DNA-bd_sf"/>
</dbReference>
<evidence type="ECO:0000313" key="1">
    <source>
        <dbReference type="EMBL" id="MBS8130220.1"/>
    </source>
</evidence>
<reference evidence="1" key="1">
    <citation type="journal article" date="2021" name="Nat. Microbiol.">
        <title>Cell division in the archaeon Haloferax volcanii relies on two FtsZ proteins with distinct functions in division ring assembly and constriction.</title>
        <authorList>
            <person name="Liao Y."/>
            <person name="Ithurbide S."/>
            <person name="Evenhuis C."/>
            <person name="Loewe J."/>
            <person name="Duggin I.G."/>
        </authorList>
    </citation>
    <scope>NUCLEOTIDE SEQUENCE</scope>
    <source>
        <strain evidence="1">ID77 - delta_ftsZ2</strain>
    </source>
</reference>
<dbReference type="Proteomes" id="UP000678484">
    <property type="component" value="Unassembled WGS sequence"/>
</dbReference>
<evidence type="ECO:0000313" key="2">
    <source>
        <dbReference type="Proteomes" id="UP000678484"/>
    </source>
</evidence>
<feature type="non-terminal residue" evidence="1">
    <location>
        <position position="1"/>
    </location>
</feature>
<sequence length="48" mass="5641">LDTLVEKGLLDKGEKDRRTNVYAITARGRREIEARDDWEQQYTSELTT</sequence>
<dbReference type="InterPro" id="IPR036390">
    <property type="entry name" value="WH_DNA-bd_sf"/>
</dbReference>
<protein>
    <submittedName>
        <fullName evidence="1">Helix-turn-helix transcriptional regulator</fullName>
    </submittedName>
</protein>
<name>A0A8T5CWC6_HALVO</name>
<gene>
    <name evidence="1" type="ORF">JK353_19645</name>
</gene>
<dbReference type="Gene3D" id="1.10.10.10">
    <property type="entry name" value="Winged helix-like DNA-binding domain superfamily/Winged helix DNA-binding domain"/>
    <property type="match status" value="1"/>
</dbReference>